<keyword evidence="2" id="KW-0805">Transcription regulation</keyword>
<feature type="region of interest" description="Disordered" evidence="5">
    <location>
        <begin position="388"/>
        <end position="439"/>
    </location>
</feature>
<comment type="caution">
    <text evidence="7">The sequence shown here is derived from an EMBL/GenBank/DDBJ whole genome shotgun (WGS) entry which is preliminary data.</text>
</comment>
<feature type="compositionally biased region" description="Low complexity" evidence="5">
    <location>
        <begin position="128"/>
        <end position="148"/>
    </location>
</feature>
<evidence type="ECO:0000256" key="3">
    <source>
        <dbReference type="ARBA" id="ARBA00023163"/>
    </source>
</evidence>
<evidence type="ECO:0000313" key="7">
    <source>
        <dbReference type="EMBL" id="CAL8072067.1"/>
    </source>
</evidence>
<feature type="compositionally biased region" description="Basic residues" evidence="5">
    <location>
        <begin position="488"/>
        <end position="497"/>
    </location>
</feature>
<feature type="region of interest" description="Disordered" evidence="5">
    <location>
        <begin position="480"/>
        <end position="536"/>
    </location>
</feature>
<feature type="region of interest" description="Disordered" evidence="5">
    <location>
        <begin position="160"/>
        <end position="227"/>
    </location>
</feature>
<feature type="compositionally biased region" description="Low complexity" evidence="5">
    <location>
        <begin position="388"/>
        <end position="398"/>
    </location>
</feature>
<dbReference type="PROSITE" id="PS50888">
    <property type="entry name" value="BHLH"/>
    <property type="match status" value="1"/>
</dbReference>
<feature type="compositionally biased region" description="Low complexity" evidence="5">
    <location>
        <begin position="174"/>
        <end position="184"/>
    </location>
</feature>
<feature type="compositionally biased region" description="Basic residues" evidence="5">
    <location>
        <begin position="206"/>
        <end position="218"/>
    </location>
</feature>
<feature type="compositionally biased region" description="Polar residues" evidence="5">
    <location>
        <begin position="193"/>
        <end position="202"/>
    </location>
</feature>
<evidence type="ECO:0000256" key="5">
    <source>
        <dbReference type="SAM" id="MobiDB-lite"/>
    </source>
</evidence>
<keyword evidence="4" id="KW-0539">Nucleus</keyword>
<feature type="compositionally biased region" description="Low complexity" evidence="5">
    <location>
        <begin position="498"/>
        <end position="519"/>
    </location>
</feature>
<feature type="compositionally biased region" description="Low complexity" evidence="5">
    <location>
        <begin position="106"/>
        <end position="117"/>
    </location>
</feature>
<sequence>MTATSGTGGKMKESSTPKSAAASAAPAPSLDKKEAKKLRSYESRKIRKPLMEKRRRARINQSLNELKRILLEANGPATTSRKEGSRPAKLEKADILELTVRHLLSLKPSKTTGTTSPKPEELKAATGETPSTESNHSSPSPTTTSSDEMMMMEVVDLETVKNGSPAPGNKPCHVKVSSSTSTVSDSDDESTSPIQSQNQSKPRSFLQHHHNHQQHHPKNLPNCCGHKEEGGNNELSVSTGETPFINGFSECLRLVRSSLKARVVSPHKHHSQQTQAPTNLEDTLESYLSELQQLQRHNNNENNTSSTSPSSKSYYGGTNNVGRGKCIEYSPQHSPAGSTSSSDDLHMTLAMEEGDDHHASPLMLMKASHKYHHANGFPDPAITTSASSPVLISSSSNSPKQYYNQTQERYHSQQQTATSTSRIKGVGGAQQHQHHQNKFFIPTRLPSGEVAFVLKSEMKNNNIGGGERYFTENGSEGPYDHFDEYNFSHHHHHHHQQQSHYGSQFHQQQHPYNHYPHQQLLSSPGSSVKSDTHSPLHSRFFDIDNAPVWRPW</sequence>
<feature type="region of interest" description="Disordered" evidence="5">
    <location>
        <begin position="1"/>
        <end position="91"/>
    </location>
</feature>
<feature type="compositionally biased region" description="Polar residues" evidence="5">
    <location>
        <begin position="520"/>
        <end position="529"/>
    </location>
</feature>
<dbReference type="InterPro" id="IPR050370">
    <property type="entry name" value="HES_HEY"/>
</dbReference>
<dbReference type="Gene3D" id="4.10.280.10">
    <property type="entry name" value="Helix-loop-helix DNA-binding domain"/>
    <property type="match status" value="1"/>
</dbReference>
<dbReference type="InterPro" id="IPR011598">
    <property type="entry name" value="bHLH_dom"/>
</dbReference>
<comment type="subcellular location">
    <subcellularLocation>
        <location evidence="1">Nucleus</location>
    </subcellularLocation>
</comment>
<gene>
    <name evidence="7" type="ORF">ODALV1_LOCUS1984</name>
</gene>
<keyword evidence="3" id="KW-0804">Transcription</keyword>
<protein>
    <recommendedName>
        <fullName evidence="6">BHLH domain-containing protein</fullName>
    </recommendedName>
</protein>
<dbReference type="Proteomes" id="UP001642540">
    <property type="component" value="Unassembled WGS sequence"/>
</dbReference>
<evidence type="ECO:0000256" key="4">
    <source>
        <dbReference type="ARBA" id="ARBA00023242"/>
    </source>
</evidence>
<keyword evidence="8" id="KW-1185">Reference proteome</keyword>
<feature type="compositionally biased region" description="Basic and acidic residues" evidence="5">
    <location>
        <begin position="30"/>
        <end position="52"/>
    </location>
</feature>
<organism evidence="7 8">
    <name type="scientific">Orchesella dallaii</name>
    <dbReference type="NCBI Taxonomy" id="48710"/>
    <lineage>
        <taxon>Eukaryota</taxon>
        <taxon>Metazoa</taxon>
        <taxon>Ecdysozoa</taxon>
        <taxon>Arthropoda</taxon>
        <taxon>Hexapoda</taxon>
        <taxon>Collembola</taxon>
        <taxon>Entomobryomorpha</taxon>
        <taxon>Entomobryoidea</taxon>
        <taxon>Orchesellidae</taxon>
        <taxon>Orchesellinae</taxon>
        <taxon>Orchesella</taxon>
    </lineage>
</organism>
<dbReference type="EMBL" id="CAXLJM020000007">
    <property type="protein sequence ID" value="CAL8072067.1"/>
    <property type="molecule type" value="Genomic_DNA"/>
</dbReference>
<feature type="compositionally biased region" description="Low complexity" evidence="5">
    <location>
        <begin position="297"/>
        <end position="311"/>
    </location>
</feature>
<proteinExistence type="predicted"/>
<feature type="region of interest" description="Disordered" evidence="5">
    <location>
        <begin position="106"/>
        <end position="148"/>
    </location>
</feature>
<dbReference type="Pfam" id="PF00010">
    <property type="entry name" value="HLH"/>
    <property type="match status" value="1"/>
</dbReference>
<dbReference type="CDD" id="cd11410">
    <property type="entry name" value="bHLH_O_HES"/>
    <property type="match status" value="1"/>
</dbReference>
<dbReference type="SMART" id="SM00353">
    <property type="entry name" value="HLH"/>
    <property type="match status" value="1"/>
</dbReference>
<evidence type="ECO:0000313" key="8">
    <source>
        <dbReference type="Proteomes" id="UP001642540"/>
    </source>
</evidence>
<feature type="compositionally biased region" description="Polar residues" evidence="5">
    <location>
        <begin position="399"/>
        <end position="422"/>
    </location>
</feature>
<feature type="domain" description="BHLH" evidence="6">
    <location>
        <begin position="43"/>
        <end position="106"/>
    </location>
</feature>
<feature type="compositionally biased region" description="Basic and acidic residues" evidence="5">
    <location>
        <begin position="80"/>
        <end position="91"/>
    </location>
</feature>
<feature type="compositionally biased region" description="Low complexity" evidence="5">
    <location>
        <begin position="16"/>
        <end position="29"/>
    </location>
</feature>
<reference evidence="7 8" key="1">
    <citation type="submission" date="2024-08" db="EMBL/GenBank/DDBJ databases">
        <authorList>
            <person name="Cucini C."/>
            <person name="Frati F."/>
        </authorList>
    </citation>
    <scope>NUCLEOTIDE SEQUENCE [LARGE SCALE GENOMIC DNA]</scope>
</reference>
<name>A0ABP1PNI1_9HEXA</name>
<accession>A0ABP1PNI1</accession>
<feature type="region of interest" description="Disordered" evidence="5">
    <location>
        <begin position="297"/>
        <end position="319"/>
    </location>
</feature>
<dbReference type="InterPro" id="IPR036638">
    <property type="entry name" value="HLH_DNA-bd_sf"/>
</dbReference>
<evidence type="ECO:0000256" key="2">
    <source>
        <dbReference type="ARBA" id="ARBA00023015"/>
    </source>
</evidence>
<evidence type="ECO:0000256" key="1">
    <source>
        <dbReference type="ARBA" id="ARBA00004123"/>
    </source>
</evidence>
<evidence type="ECO:0000259" key="6">
    <source>
        <dbReference type="PROSITE" id="PS50888"/>
    </source>
</evidence>
<dbReference type="SUPFAM" id="SSF47459">
    <property type="entry name" value="HLH, helix-loop-helix DNA-binding domain"/>
    <property type="match status" value="1"/>
</dbReference>
<dbReference type="PANTHER" id="PTHR10985">
    <property type="entry name" value="BASIC HELIX-LOOP-HELIX TRANSCRIPTION FACTOR, HES-RELATED"/>
    <property type="match status" value="1"/>
</dbReference>